<dbReference type="EnsemblPlants" id="QL05p069442:mrna">
    <property type="protein sequence ID" value="QL05p069442:mrna"/>
    <property type="gene ID" value="QL05p069442"/>
</dbReference>
<dbReference type="Pfam" id="PF00632">
    <property type="entry name" value="HECT"/>
    <property type="match status" value="1"/>
</dbReference>
<dbReference type="PANTHER" id="PTHR11254:SF424">
    <property type="entry name" value="E3 UBIQUITIN-PROTEIN LIGASE UPL5"/>
    <property type="match status" value="1"/>
</dbReference>
<reference evidence="10" key="2">
    <citation type="submission" date="2021-01" db="UniProtKB">
        <authorList>
            <consortium name="EnsemblPlants"/>
        </authorList>
    </citation>
    <scope>IDENTIFICATION</scope>
</reference>
<evidence type="ECO:0000256" key="6">
    <source>
        <dbReference type="PROSITE-ProRule" id="PRU00104"/>
    </source>
</evidence>
<dbReference type="SUPFAM" id="SSF56204">
    <property type="entry name" value="Hect, E3 ligase catalytic domain"/>
    <property type="match status" value="1"/>
</dbReference>
<evidence type="ECO:0000256" key="7">
    <source>
        <dbReference type="SAM" id="MobiDB-lite"/>
    </source>
</evidence>
<sequence>MRKDEPNAVNSSFDSHPHPTATTATATTAATTVEFSSRVSDAQSATDSAESTHSESPRLQFFIRIISEGKTRVIQAYPHDTVKSLHERIQLVTGIPVHEQRLIYGGKQLQWERSLAECSIENDAGLQLVGRMRSTEHSHAWQVIDEMVSIVRRSHQVEDERAGDEDPLYLSCRSTFGMMLESIRPSMKRVRGGGAIVMEEIFPFISEMASRLCRDLGLSMETPGTAGPLSSDVRDFTAFVLPLRTMIMVLVSFEGPKSVTFVEGEGYKHPVLAQELEFLYHIFIDLLNRMDECLRGMDGNLIGEGEVVYSGWSQYLAILKELHGISKIYQGAEEQFWTVLRLSKTALCALIIKYAKRADDHQWLLERKDVTDFESRRHLAMMMFPEAKEDYEELHEMLINRSQLLAESFEYIQRAESESLHAGLFMEFKNEEATGPGVLREWFFLVCQAIFNPENALFVACPNDRRRFYPNPTSRVDPMHLEYFSFSGRVIALALMHKVQVGTVFDCVFFLQLAGKYISLEDIRDADPCLYNSCKQILDMDSDFIDSDALGLTFVREVEEFGSRKVVELCPGGKSKVVNSQNREEYVRLLIEHRFVTSISDQLEDLDWMLHGSETAICVDDWKAHTEYNGYKETDPQIFWFWKIVGGMSAEQRKVLLFFWTSVKYLPVEGFRGLASQLYIYRSTESHDRLPSSQTCFYRLCFPPYPSMAVMQDRLHVITQEHVGCSFGTR</sequence>
<dbReference type="InterPro" id="IPR000626">
    <property type="entry name" value="Ubiquitin-like_dom"/>
</dbReference>
<dbReference type="EMBL" id="LRBV02000005">
    <property type="status" value="NOT_ANNOTATED_CDS"/>
    <property type="molecule type" value="Genomic_DNA"/>
</dbReference>
<feature type="compositionally biased region" description="Low complexity" evidence="7">
    <location>
        <begin position="20"/>
        <end position="29"/>
    </location>
</feature>
<evidence type="ECO:0000256" key="1">
    <source>
        <dbReference type="ARBA" id="ARBA00000885"/>
    </source>
</evidence>
<protein>
    <recommendedName>
        <fullName evidence="3">HECT-type E3 ubiquitin transferase</fullName>
        <ecNumber evidence="3">2.3.2.26</ecNumber>
    </recommendedName>
</protein>
<dbReference type="GO" id="GO:0005737">
    <property type="term" value="C:cytoplasm"/>
    <property type="evidence" value="ECO:0007669"/>
    <property type="project" value="TreeGrafter"/>
</dbReference>
<feature type="domain" description="Ubiquitin-like" evidence="8">
    <location>
        <begin position="59"/>
        <end position="135"/>
    </location>
</feature>
<dbReference type="GO" id="GO:0061630">
    <property type="term" value="F:ubiquitin protein ligase activity"/>
    <property type="evidence" value="ECO:0007669"/>
    <property type="project" value="UniProtKB-EC"/>
</dbReference>
<dbReference type="InterPro" id="IPR000569">
    <property type="entry name" value="HECT_dom"/>
</dbReference>
<dbReference type="SUPFAM" id="SSF54236">
    <property type="entry name" value="Ubiquitin-like"/>
    <property type="match status" value="1"/>
</dbReference>
<evidence type="ECO:0000256" key="5">
    <source>
        <dbReference type="ARBA" id="ARBA00022786"/>
    </source>
</evidence>
<keyword evidence="4" id="KW-0808">Transferase</keyword>
<evidence type="ECO:0000256" key="2">
    <source>
        <dbReference type="ARBA" id="ARBA00004906"/>
    </source>
</evidence>
<dbReference type="CDD" id="cd00078">
    <property type="entry name" value="HECTc"/>
    <property type="match status" value="1"/>
</dbReference>
<feature type="domain" description="HECT" evidence="9">
    <location>
        <begin position="416"/>
        <end position="730"/>
    </location>
</feature>
<dbReference type="FunFam" id="3.30.2410.10:FF:000020">
    <property type="entry name" value="E3 ubiquitin-protein ligase UPL5"/>
    <property type="match status" value="1"/>
</dbReference>
<accession>A0A7N2LSV7</accession>
<evidence type="ECO:0000256" key="3">
    <source>
        <dbReference type="ARBA" id="ARBA00012485"/>
    </source>
</evidence>
<dbReference type="InParanoid" id="A0A7N2LSV7"/>
<dbReference type="AlphaFoldDB" id="A0A7N2LSV7"/>
<dbReference type="Gene3D" id="3.10.20.90">
    <property type="entry name" value="Phosphatidylinositol 3-kinase Catalytic Subunit, Chain A, domain 1"/>
    <property type="match status" value="1"/>
</dbReference>
<dbReference type="EC" id="2.3.2.26" evidence="3"/>
<dbReference type="FunFam" id="3.30.2160.10:FF:000019">
    <property type="entry name" value="E3 ubiquitin-protein ligase UPL5 isoform A"/>
    <property type="match status" value="1"/>
</dbReference>
<dbReference type="PROSITE" id="PS50053">
    <property type="entry name" value="UBIQUITIN_2"/>
    <property type="match status" value="1"/>
</dbReference>
<evidence type="ECO:0000256" key="4">
    <source>
        <dbReference type="ARBA" id="ARBA00022679"/>
    </source>
</evidence>
<dbReference type="GO" id="GO:0006511">
    <property type="term" value="P:ubiquitin-dependent protein catabolic process"/>
    <property type="evidence" value="ECO:0007669"/>
    <property type="project" value="TreeGrafter"/>
</dbReference>
<proteinExistence type="predicted"/>
<dbReference type="InterPro" id="IPR019956">
    <property type="entry name" value="Ubiquitin_dom"/>
</dbReference>
<dbReference type="InterPro" id="IPR029071">
    <property type="entry name" value="Ubiquitin-like_domsf"/>
</dbReference>
<keyword evidence="11" id="KW-1185">Reference proteome</keyword>
<dbReference type="Proteomes" id="UP000594261">
    <property type="component" value="Chromosome 5"/>
</dbReference>
<feature type="region of interest" description="Disordered" evidence="7">
    <location>
        <begin position="34"/>
        <end position="53"/>
    </location>
</feature>
<dbReference type="InterPro" id="IPR050409">
    <property type="entry name" value="E3_ubiq-protein_ligase"/>
</dbReference>
<dbReference type="InterPro" id="IPR035983">
    <property type="entry name" value="Hect_E3_ubiquitin_ligase"/>
</dbReference>
<dbReference type="SMART" id="SM00119">
    <property type="entry name" value="HECTc"/>
    <property type="match status" value="1"/>
</dbReference>
<dbReference type="PROSITE" id="PS50237">
    <property type="entry name" value="HECT"/>
    <property type="match status" value="1"/>
</dbReference>
<dbReference type="Gramene" id="QL05p069442:mrna">
    <property type="protein sequence ID" value="QL05p069442:mrna"/>
    <property type="gene ID" value="QL05p069442"/>
</dbReference>
<dbReference type="PANTHER" id="PTHR11254">
    <property type="entry name" value="HECT DOMAIN UBIQUITIN-PROTEIN LIGASE"/>
    <property type="match status" value="1"/>
</dbReference>
<dbReference type="Gene3D" id="3.30.2160.10">
    <property type="entry name" value="Hect, E3 ligase catalytic domain"/>
    <property type="match status" value="1"/>
</dbReference>
<keyword evidence="5 6" id="KW-0833">Ubl conjugation pathway</keyword>
<name>A0A7N2LSV7_QUELO</name>
<feature type="compositionally biased region" description="Polar residues" evidence="7">
    <location>
        <begin position="34"/>
        <end position="49"/>
    </location>
</feature>
<dbReference type="SMART" id="SM00213">
    <property type="entry name" value="UBQ"/>
    <property type="match status" value="1"/>
</dbReference>
<dbReference type="Gene3D" id="3.30.2410.10">
    <property type="entry name" value="Hect, E3 ligase catalytic domain"/>
    <property type="match status" value="1"/>
</dbReference>
<dbReference type="FunCoup" id="A0A7N2LSV7">
    <property type="interactions" value="1643"/>
</dbReference>
<dbReference type="Pfam" id="PF00240">
    <property type="entry name" value="ubiquitin"/>
    <property type="match status" value="1"/>
</dbReference>
<evidence type="ECO:0000259" key="9">
    <source>
        <dbReference type="PROSITE" id="PS50237"/>
    </source>
</evidence>
<comment type="pathway">
    <text evidence="2">Protein modification; protein ubiquitination.</text>
</comment>
<dbReference type="OMA" id="CDIQNDA"/>
<feature type="active site" description="Glycyl thioester intermediate" evidence="6">
    <location>
        <position position="696"/>
    </location>
</feature>
<evidence type="ECO:0000259" key="8">
    <source>
        <dbReference type="PROSITE" id="PS50053"/>
    </source>
</evidence>
<feature type="region of interest" description="Disordered" evidence="7">
    <location>
        <begin position="1"/>
        <end position="29"/>
    </location>
</feature>
<evidence type="ECO:0000313" key="11">
    <source>
        <dbReference type="Proteomes" id="UP000594261"/>
    </source>
</evidence>
<dbReference type="Gene3D" id="3.90.1750.10">
    <property type="entry name" value="Hect, E3 ligase catalytic domains"/>
    <property type="match status" value="1"/>
</dbReference>
<reference evidence="10 11" key="1">
    <citation type="journal article" date="2016" name="G3 (Bethesda)">
        <title>First Draft Assembly and Annotation of the Genome of a California Endemic Oak Quercus lobata Nee (Fagaceae).</title>
        <authorList>
            <person name="Sork V.L."/>
            <person name="Fitz-Gibbon S.T."/>
            <person name="Puiu D."/>
            <person name="Crepeau M."/>
            <person name="Gugger P.F."/>
            <person name="Sherman R."/>
            <person name="Stevens K."/>
            <person name="Langley C.H."/>
            <person name="Pellegrini M."/>
            <person name="Salzberg S.L."/>
        </authorList>
    </citation>
    <scope>NUCLEOTIDE SEQUENCE [LARGE SCALE GENOMIC DNA]</scope>
    <source>
        <strain evidence="10 11">cv. SW786</strain>
    </source>
</reference>
<evidence type="ECO:0000313" key="10">
    <source>
        <dbReference type="EnsemblPlants" id="QL05p069442:mrna"/>
    </source>
</evidence>
<organism evidence="10 11">
    <name type="scientific">Quercus lobata</name>
    <name type="common">Valley oak</name>
    <dbReference type="NCBI Taxonomy" id="97700"/>
    <lineage>
        <taxon>Eukaryota</taxon>
        <taxon>Viridiplantae</taxon>
        <taxon>Streptophyta</taxon>
        <taxon>Embryophyta</taxon>
        <taxon>Tracheophyta</taxon>
        <taxon>Spermatophyta</taxon>
        <taxon>Magnoliopsida</taxon>
        <taxon>eudicotyledons</taxon>
        <taxon>Gunneridae</taxon>
        <taxon>Pentapetalae</taxon>
        <taxon>rosids</taxon>
        <taxon>fabids</taxon>
        <taxon>Fagales</taxon>
        <taxon>Fagaceae</taxon>
        <taxon>Quercus</taxon>
    </lineage>
</organism>
<dbReference type="PRINTS" id="PR00348">
    <property type="entry name" value="UBIQUITIN"/>
</dbReference>
<dbReference type="GO" id="GO:0000209">
    <property type="term" value="P:protein polyubiquitination"/>
    <property type="evidence" value="ECO:0007669"/>
    <property type="project" value="TreeGrafter"/>
</dbReference>
<comment type="catalytic activity">
    <reaction evidence="1">
        <text>S-ubiquitinyl-[E2 ubiquitin-conjugating enzyme]-L-cysteine + [acceptor protein]-L-lysine = [E2 ubiquitin-conjugating enzyme]-L-cysteine + N(6)-ubiquitinyl-[acceptor protein]-L-lysine.</text>
        <dbReference type="EC" id="2.3.2.26"/>
    </reaction>
</comment>